<keyword evidence="3" id="KW-1185">Reference proteome</keyword>
<protein>
    <submittedName>
        <fullName evidence="2">Polyol/monosaccharide transporter 2</fullName>
    </submittedName>
</protein>
<comment type="similarity">
    <text evidence="1">Belongs to the major facilitator superfamily. Phosphate:H(+) symporter (TC 2.A.1.9) family.</text>
</comment>
<evidence type="ECO:0000313" key="3">
    <source>
        <dbReference type="Proteomes" id="UP001190926"/>
    </source>
</evidence>
<evidence type="ECO:0000313" key="2">
    <source>
        <dbReference type="EMBL" id="KAH6819793.1"/>
    </source>
</evidence>
<dbReference type="SUPFAM" id="SSF103473">
    <property type="entry name" value="MFS general substrate transporter"/>
    <property type="match status" value="1"/>
</dbReference>
<comment type="caution">
    <text evidence="2">The sequence shown here is derived from an EMBL/GenBank/DDBJ whole genome shotgun (WGS) entry which is preliminary data.</text>
</comment>
<organism evidence="2 3">
    <name type="scientific">Perilla frutescens var. hirtella</name>
    <name type="common">Perilla citriodora</name>
    <name type="synonym">Perilla setoyensis</name>
    <dbReference type="NCBI Taxonomy" id="608512"/>
    <lineage>
        <taxon>Eukaryota</taxon>
        <taxon>Viridiplantae</taxon>
        <taxon>Streptophyta</taxon>
        <taxon>Embryophyta</taxon>
        <taxon>Tracheophyta</taxon>
        <taxon>Spermatophyta</taxon>
        <taxon>Magnoliopsida</taxon>
        <taxon>eudicotyledons</taxon>
        <taxon>Gunneridae</taxon>
        <taxon>Pentapetalae</taxon>
        <taxon>asterids</taxon>
        <taxon>lamiids</taxon>
        <taxon>Lamiales</taxon>
        <taxon>Lamiaceae</taxon>
        <taxon>Nepetoideae</taxon>
        <taxon>Elsholtzieae</taxon>
        <taxon>Perilla</taxon>
    </lineage>
</organism>
<gene>
    <name evidence="2" type="ORF">C2S53_010176</name>
</gene>
<accession>A0AAD4IQQ3</accession>
<dbReference type="Gene3D" id="1.20.1250.20">
    <property type="entry name" value="MFS general substrate transporter like domains"/>
    <property type="match status" value="1"/>
</dbReference>
<evidence type="ECO:0000256" key="1">
    <source>
        <dbReference type="ARBA" id="ARBA00044504"/>
    </source>
</evidence>
<sequence length="92" mass="10220">MTSILLGYDIGVMSGAILYIQKDLNISDVQKEVIMGILNIYSLLGSAAAGRTSDWPCRCHILHRRAAYGLRSPLTTPSSCYNNVLHFWIGYN</sequence>
<dbReference type="EMBL" id="SDAM02007045">
    <property type="protein sequence ID" value="KAH6819793.1"/>
    <property type="molecule type" value="Genomic_DNA"/>
</dbReference>
<dbReference type="InterPro" id="IPR036259">
    <property type="entry name" value="MFS_trans_sf"/>
</dbReference>
<dbReference type="Proteomes" id="UP001190926">
    <property type="component" value="Unassembled WGS sequence"/>
</dbReference>
<reference evidence="2 3" key="1">
    <citation type="journal article" date="2021" name="Nat. Commun.">
        <title>Incipient diploidization of the medicinal plant Perilla within 10,000 years.</title>
        <authorList>
            <person name="Zhang Y."/>
            <person name="Shen Q."/>
            <person name="Leng L."/>
            <person name="Zhang D."/>
            <person name="Chen S."/>
            <person name="Shi Y."/>
            <person name="Ning Z."/>
            <person name="Chen S."/>
        </authorList>
    </citation>
    <scope>NUCLEOTIDE SEQUENCE [LARGE SCALE GENOMIC DNA]</scope>
    <source>
        <strain evidence="3">cv. PC099</strain>
    </source>
</reference>
<name>A0AAD4IQQ3_PERFH</name>
<proteinExistence type="inferred from homology"/>
<dbReference type="AlphaFoldDB" id="A0AAD4IQQ3"/>